<dbReference type="Proteomes" id="UP000278632">
    <property type="component" value="Unassembled WGS sequence"/>
</dbReference>
<evidence type="ECO:0008006" key="3">
    <source>
        <dbReference type="Google" id="ProtNLM"/>
    </source>
</evidence>
<dbReference type="RefSeq" id="WP_123192046.1">
    <property type="nucleotide sequence ID" value="NZ_QICD01000009.1"/>
</dbReference>
<name>A0A3N0BBI0_9ACTN</name>
<accession>A0A3N0BBI0</accession>
<reference evidence="2" key="1">
    <citation type="submission" date="2018-05" db="EMBL/GenBank/DDBJ databases">
        <title>Genome Sequencing of selected type strains of the family Eggerthellaceae.</title>
        <authorList>
            <person name="Danylec N."/>
            <person name="Stoll D.A."/>
            <person name="Doetsch A."/>
            <person name="Huch M."/>
        </authorList>
    </citation>
    <scope>NUCLEOTIDE SEQUENCE [LARGE SCALE GENOMIC DNA]</scope>
    <source>
        <strain evidence="2">DSM 16106</strain>
    </source>
</reference>
<evidence type="ECO:0000313" key="1">
    <source>
        <dbReference type="EMBL" id="RNL44741.1"/>
    </source>
</evidence>
<dbReference type="OrthoDB" id="3194844at2"/>
<dbReference type="InterPro" id="IPR057369">
    <property type="entry name" value="VG15"/>
</dbReference>
<sequence>MEIPRKLLDQLTEELNAFSAAGRQMVLNALANVEWNDVAELRTAMVEVMEMVCGEMTDLTAARSAEFYDGVRQMSVGSRLGALAESGRKAAATEGAVRALVQSVVETGSTERFARELGDRVDYEVKKAASDCVVFNALRDPVKPKWARVPSGAETCSFCIMLASRGFAYHSQKSAEGKYHGHAGCDCRIVPGFNGMDVEGYDTAELYQKYLDNVEGQTVRCKTGGGKPKKRKWDSTEFESYGDFTRYVKEADSIEELQRRCEIASSKWSKTTLSKDKWGELRRTVMVKRAQLDDQGFGAIYEKPRASLEDHEKKGVDWLVKNGIRPTVKQEDPRAMANIDFEIHGQPWEMKNVTNAGSSVNNQIARARAKWRKLELDEPVRIVVTMDGCSDSIDDVVEAIKRREGYSEVVVLQDGKIARVKK</sequence>
<keyword evidence="2" id="KW-1185">Reference proteome</keyword>
<dbReference type="AlphaFoldDB" id="A0A3N0BBI0"/>
<dbReference type="Gene3D" id="3.40.1350.120">
    <property type="match status" value="1"/>
</dbReference>
<comment type="caution">
    <text evidence="1">The sequence shown here is derived from an EMBL/GenBank/DDBJ whole genome shotgun (WGS) entry which is preliminary data.</text>
</comment>
<evidence type="ECO:0000313" key="2">
    <source>
        <dbReference type="Proteomes" id="UP000278632"/>
    </source>
</evidence>
<protein>
    <recommendedName>
        <fullName evidence="3">tRNA nuclease CdiA C-terminal domain-containing protein</fullName>
    </recommendedName>
</protein>
<dbReference type="EMBL" id="QICD01000009">
    <property type="protein sequence ID" value="RNL44741.1"/>
    <property type="molecule type" value="Genomic_DNA"/>
</dbReference>
<organism evidence="1 2">
    <name type="scientific">Paraeggerthella hongkongensis</name>
    <dbReference type="NCBI Taxonomy" id="230658"/>
    <lineage>
        <taxon>Bacteria</taxon>
        <taxon>Bacillati</taxon>
        <taxon>Actinomycetota</taxon>
        <taxon>Coriobacteriia</taxon>
        <taxon>Eggerthellales</taxon>
        <taxon>Eggerthellaceae</taxon>
        <taxon>Paraeggerthella</taxon>
    </lineage>
</organism>
<gene>
    <name evidence="1" type="ORF">DMP08_06000</name>
</gene>
<proteinExistence type="predicted"/>
<dbReference type="Pfam" id="PF25310">
    <property type="entry name" value="VG15"/>
    <property type="match status" value="1"/>
</dbReference>